<name>A0A8B8V1J4_SACPA</name>
<dbReference type="GeneID" id="54634322"/>
<dbReference type="OrthoDB" id="4038219at2759"/>
<protein>
    <submittedName>
        <fullName evidence="1">Mss18p</fullName>
    </submittedName>
</protein>
<dbReference type="KEGG" id="spao:SPAR_P03800"/>
<proteinExistence type="predicted"/>
<gene>
    <name evidence="1" type="primary">MSS18</name>
    <name evidence="1" type="ORF">SPAR_P03800</name>
</gene>
<reference evidence="1" key="4">
    <citation type="submission" date="2025-08" db="UniProtKB">
        <authorList>
            <consortium name="RefSeq"/>
        </authorList>
    </citation>
    <scope>IDENTIFICATION</scope>
    <source>
        <strain evidence="1">CBS432</strain>
    </source>
</reference>
<reference evidence="1" key="1">
    <citation type="journal article" date="2017" name="Nat. Genet.">
        <title>Contrasting evolutionary genome dynamics between domesticated and wild yeasts.</title>
        <authorList>
            <person name="Yue J.X."/>
            <person name="Li J."/>
            <person name="Aigrain L."/>
            <person name="Hallin J."/>
            <person name="Persson K."/>
            <person name="Oliver K."/>
            <person name="Bergstrom A."/>
            <person name="Coupland P."/>
            <person name="Warringer J."/>
            <person name="Lagomarsino M.C."/>
            <person name="Fischer G."/>
            <person name="Durbin R."/>
            <person name="Liti G."/>
        </authorList>
    </citation>
    <scope>NUCLEOTIDE SEQUENCE</scope>
    <source>
        <strain evidence="1">CBS432</strain>
    </source>
</reference>
<dbReference type="VEuPathDB" id="FungiDB:SPAR_P03800"/>
<dbReference type="AlphaFoldDB" id="A0A8B8V1J4"/>
<accession>A0A8B8V1J4</accession>
<evidence type="ECO:0000313" key="1">
    <source>
        <dbReference type="RefSeq" id="XP_033769877.1"/>
    </source>
</evidence>
<reference evidence="1" key="2">
    <citation type="submission" date="2020-01" db="EMBL/GenBank/DDBJ databases">
        <title>Population-level Yeast Reference Genomes.</title>
        <authorList>
            <person name="Yue J.-X."/>
        </authorList>
    </citation>
    <scope>NUCLEOTIDE SEQUENCE</scope>
    <source>
        <strain evidence="1">CBS432</strain>
    </source>
</reference>
<organism evidence="1">
    <name type="scientific">Saccharomyces paradoxus</name>
    <name type="common">Yeast</name>
    <name type="synonym">Saccharomyces douglasii</name>
    <dbReference type="NCBI Taxonomy" id="27291"/>
    <lineage>
        <taxon>Eukaryota</taxon>
        <taxon>Fungi</taxon>
        <taxon>Dikarya</taxon>
        <taxon>Ascomycota</taxon>
        <taxon>Saccharomycotina</taxon>
        <taxon>Saccharomycetes</taxon>
        <taxon>Saccharomycetales</taxon>
        <taxon>Saccharomycetaceae</taxon>
        <taxon>Saccharomyces</taxon>
    </lineage>
</organism>
<dbReference type="RefSeq" id="XP_033769877.1">
    <property type="nucleotide sequence ID" value="XM_033913986.1"/>
</dbReference>
<reference evidence="1" key="3">
    <citation type="submission" date="2025-07" db="EMBL/GenBank/DDBJ databases">
        <authorList>
            <consortium name="NCBI Genome Project"/>
        </authorList>
    </citation>
    <scope>NUCLEOTIDE SEQUENCE</scope>
    <source>
        <strain evidence="1">CBS432</strain>
    </source>
</reference>
<sequence length="268" mass="31027">MGLPELNFLRKNCILVELKLFYQTLYPPKELYWSHRITSELSRFSDIKYARPTFAVNNGTFQRTRPKLDLILASSDIHKLATVLFSLRALVMNTKDEESAVTMTTGVRTNEGKSGDLEQKYSSLLNRWNGGIEANDSPFFQLQLNSNLLFSRRPIRYVSTTEDKDVDISSEEFFTLQEEQHLRSEAVLVDEHSQTSVGIRDGQYGPNIIHFEPSVYYSYYSLPLSMKLWLNGLEDTETTMMEIREKSAENLDILLYGFKGFPNKYDKR</sequence>